<dbReference type="InterPro" id="IPR053136">
    <property type="entry name" value="UTP_pyrophosphatase-like"/>
</dbReference>
<proteinExistence type="predicted"/>
<organism evidence="2 3">
    <name type="scientific">Undibacterium seohonense</name>
    <dbReference type="NCBI Taxonomy" id="1344950"/>
    <lineage>
        <taxon>Bacteria</taxon>
        <taxon>Pseudomonadati</taxon>
        <taxon>Pseudomonadota</taxon>
        <taxon>Betaproteobacteria</taxon>
        <taxon>Burkholderiales</taxon>
        <taxon>Oxalobacteraceae</taxon>
        <taxon>Undibacterium</taxon>
    </lineage>
</organism>
<feature type="domain" description="YgjP-like metallopeptidase" evidence="1">
    <location>
        <begin position="1"/>
        <end position="47"/>
    </location>
</feature>
<dbReference type="RefSeq" id="WP_186924326.1">
    <property type="nucleotide sequence ID" value="NZ_JACOFW010000029.1"/>
</dbReference>
<dbReference type="EMBL" id="JACOFW010000029">
    <property type="protein sequence ID" value="MBC3809266.1"/>
    <property type="molecule type" value="Genomic_DNA"/>
</dbReference>
<dbReference type="Pfam" id="PF01863">
    <property type="entry name" value="YgjP-like"/>
    <property type="match status" value="1"/>
</dbReference>
<dbReference type="CDD" id="cd07344">
    <property type="entry name" value="M48_yhfN_like"/>
    <property type="match status" value="1"/>
</dbReference>
<sequence length="54" mass="6548">MAPRRIVEYVVVHELCHLKHHDHSPAFWKSVERIVPDYLECKAWLKEFWVGFDV</sequence>
<dbReference type="InterPro" id="IPR002725">
    <property type="entry name" value="YgjP-like_metallopeptidase"/>
</dbReference>
<evidence type="ECO:0000259" key="1">
    <source>
        <dbReference type="Pfam" id="PF01863"/>
    </source>
</evidence>
<dbReference type="PANTHER" id="PTHR30399:SF1">
    <property type="entry name" value="UTP PYROPHOSPHATASE"/>
    <property type="match status" value="1"/>
</dbReference>
<dbReference type="Gene3D" id="3.30.2010.10">
    <property type="entry name" value="Metalloproteases ('zincins'), catalytic domain"/>
    <property type="match status" value="1"/>
</dbReference>
<protein>
    <submittedName>
        <fullName evidence="2">M48 family metallopeptidase</fullName>
    </submittedName>
</protein>
<dbReference type="Proteomes" id="UP000648257">
    <property type="component" value="Unassembled WGS sequence"/>
</dbReference>
<keyword evidence="3" id="KW-1185">Reference proteome</keyword>
<gene>
    <name evidence="2" type="ORF">H8K52_18155</name>
</gene>
<reference evidence="2 3" key="1">
    <citation type="submission" date="2020-08" db="EMBL/GenBank/DDBJ databases">
        <title>Novel species isolated from subtropical streams in China.</title>
        <authorList>
            <person name="Lu H."/>
        </authorList>
    </citation>
    <scope>NUCLEOTIDE SEQUENCE [LARGE SCALE GENOMIC DNA]</scope>
    <source>
        <strain evidence="2 3">KACC 16656</strain>
    </source>
</reference>
<name>A0ABR6XA35_9BURK</name>
<comment type="caution">
    <text evidence="2">The sequence shown here is derived from an EMBL/GenBank/DDBJ whole genome shotgun (WGS) entry which is preliminary data.</text>
</comment>
<accession>A0ABR6XA35</accession>
<dbReference type="PANTHER" id="PTHR30399">
    <property type="entry name" value="UNCHARACTERIZED PROTEIN YGJP"/>
    <property type="match status" value="1"/>
</dbReference>
<evidence type="ECO:0000313" key="3">
    <source>
        <dbReference type="Proteomes" id="UP000648257"/>
    </source>
</evidence>
<evidence type="ECO:0000313" key="2">
    <source>
        <dbReference type="EMBL" id="MBC3809266.1"/>
    </source>
</evidence>